<keyword evidence="2" id="KW-1185">Reference proteome</keyword>
<dbReference type="AlphaFoldDB" id="A0A846XY33"/>
<dbReference type="PANTHER" id="PTHR39757">
    <property type="match status" value="1"/>
</dbReference>
<protein>
    <submittedName>
        <fullName evidence="1">Lycopene cyclase</fullName>
    </submittedName>
</protein>
<gene>
    <name evidence="1" type="ORF">HGA08_11420</name>
</gene>
<accession>A0A846XY33</accession>
<name>A0A846XY33_9NOCA</name>
<sequence>MIVCGLGPAGRALAHRAAVRGLTVTAVDPAPTRRWSATYAAWADELPDWLAPTVIAATTQPLAWGTRPFAISRSYQVFDTGALQNSLTLPEVEVLTDRVTEIDRQHVRLHSGRVLTADRVVDARGLARSARRAEQTAYGVVLHRDREQTVFMDWRSDNGAAADEPPSFLYTVGLGGGRMLYEETCLAGRPAIPAARLRQRLEFRLRQRGMTVQGTETVERVRFPLEGGRPRDGVFGAAGALGHPATGYSVATALACADPVASGRTVWPMSARLVHTLRTAGLRALLALPPQQIPQFFDTFFELPAPLQRAYLSGRTDLRATATAMTTLFREAPPPARRILARAAMGLPSGH</sequence>
<dbReference type="Pfam" id="PF05834">
    <property type="entry name" value="Lycopene_cycl"/>
    <property type="match status" value="1"/>
</dbReference>
<dbReference type="InterPro" id="IPR036188">
    <property type="entry name" value="FAD/NAD-bd_sf"/>
</dbReference>
<evidence type="ECO:0000313" key="1">
    <source>
        <dbReference type="EMBL" id="NKY50822.1"/>
    </source>
</evidence>
<dbReference type="Proteomes" id="UP000565711">
    <property type="component" value="Unassembled WGS sequence"/>
</dbReference>
<comment type="caution">
    <text evidence="1">The sequence shown here is derived from an EMBL/GenBank/DDBJ whole genome shotgun (WGS) entry which is preliminary data.</text>
</comment>
<dbReference type="EMBL" id="JAAXOP010000005">
    <property type="protein sequence ID" value="NKY50822.1"/>
    <property type="molecule type" value="Genomic_DNA"/>
</dbReference>
<evidence type="ECO:0000313" key="2">
    <source>
        <dbReference type="Proteomes" id="UP000565711"/>
    </source>
</evidence>
<dbReference type="PANTHER" id="PTHR39757:SF5">
    <property type="entry name" value="OS02G0190600 PROTEIN"/>
    <property type="match status" value="1"/>
</dbReference>
<organism evidence="1 2">
    <name type="scientific">Nocardia vermiculata</name>
    <dbReference type="NCBI Taxonomy" id="257274"/>
    <lineage>
        <taxon>Bacteria</taxon>
        <taxon>Bacillati</taxon>
        <taxon>Actinomycetota</taxon>
        <taxon>Actinomycetes</taxon>
        <taxon>Mycobacteriales</taxon>
        <taxon>Nocardiaceae</taxon>
        <taxon>Nocardia</taxon>
    </lineage>
</organism>
<proteinExistence type="predicted"/>
<dbReference type="SUPFAM" id="SSF51905">
    <property type="entry name" value="FAD/NAD(P)-binding domain"/>
    <property type="match status" value="1"/>
</dbReference>
<reference evidence="1 2" key="1">
    <citation type="submission" date="2020-04" db="EMBL/GenBank/DDBJ databases">
        <title>MicrobeNet Type strains.</title>
        <authorList>
            <person name="Nicholson A.C."/>
        </authorList>
    </citation>
    <scope>NUCLEOTIDE SEQUENCE [LARGE SCALE GENOMIC DNA]</scope>
    <source>
        <strain evidence="1 2">JCM 12354</strain>
    </source>
</reference>